<gene>
    <name evidence="5" type="ORF">DBV15_01465</name>
</gene>
<reference evidence="5 6" key="1">
    <citation type="journal article" date="2019" name="Philos. Trans. R. Soc. Lond., B, Biol. Sci.">
        <title>Ant behaviour and brain gene expression of defending hosts depend on the ecological success of the intruding social parasite.</title>
        <authorList>
            <person name="Kaur R."/>
            <person name="Stoldt M."/>
            <person name="Jongepier E."/>
            <person name="Feldmeyer B."/>
            <person name="Menzel F."/>
            <person name="Bornberg-Bauer E."/>
            <person name="Foitzik S."/>
        </authorList>
    </citation>
    <scope>NUCLEOTIDE SEQUENCE [LARGE SCALE GENOMIC DNA]</scope>
    <source>
        <tissue evidence="5">Whole body</tissue>
    </source>
</reference>
<protein>
    <submittedName>
        <fullName evidence="5">Phospholipid-transporting ATPase</fullName>
    </submittedName>
</protein>
<dbReference type="PANTHER" id="PTHR24092:SF175">
    <property type="entry name" value="PHOSPHOLIPID-TRANSPORTING ATPASE"/>
    <property type="match status" value="1"/>
</dbReference>
<dbReference type="GO" id="GO:0140326">
    <property type="term" value="F:ATPase-coupled intramembrane lipid transporter activity"/>
    <property type="evidence" value="ECO:0007669"/>
    <property type="project" value="TreeGrafter"/>
</dbReference>
<feature type="domain" description="P-type ATPase C-terminal" evidence="4">
    <location>
        <begin position="235"/>
        <end position="289"/>
    </location>
</feature>
<keyword evidence="3" id="KW-0460">Magnesium</keyword>
<dbReference type="Proteomes" id="UP000310200">
    <property type="component" value="Unassembled WGS sequence"/>
</dbReference>
<proteinExistence type="predicted"/>
<dbReference type="GO" id="GO:0045332">
    <property type="term" value="P:phospholipid translocation"/>
    <property type="evidence" value="ECO:0007669"/>
    <property type="project" value="TreeGrafter"/>
</dbReference>
<evidence type="ECO:0000313" key="6">
    <source>
        <dbReference type="Proteomes" id="UP000310200"/>
    </source>
</evidence>
<evidence type="ECO:0000256" key="2">
    <source>
        <dbReference type="ARBA" id="ARBA00022723"/>
    </source>
</evidence>
<comment type="subcellular location">
    <subcellularLocation>
        <location evidence="1">Membrane</location>
        <topology evidence="1">Multi-pass membrane protein</topology>
    </subcellularLocation>
</comment>
<dbReference type="InterPro" id="IPR023214">
    <property type="entry name" value="HAD_sf"/>
</dbReference>
<dbReference type="NCBIfam" id="TIGR01494">
    <property type="entry name" value="ATPase_P-type"/>
    <property type="match status" value="1"/>
</dbReference>
<dbReference type="GO" id="GO:0005783">
    <property type="term" value="C:endoplasmic reticulum"/>
    <property type="evidence" value="ECO:0007669"/>
    <property type="project" value="TreeGrafter"/>
</dbReference>
<dbReference type="InterPro" id="IPR036412">
    <property type="entry name" value="HAD-like_sf"/>
</dbReference>
<organism evidence="5 6">
    <name type="scientific">Temnothorax longispinosus</name>
    <dbReference type="NCBI Taxonomy" id="300112"/>
    <lineage>
        <taxon>Eukaryota</taxon>
        <taxon>Metazoa</taxon>
        <taxon>Ecdysozoa</taxon>
        <taxon>Arthropoda</taxon>
        <taxon>Hexapoda</taxon>
        <taxon>Insecta</taxon>
        <taxon>Pterygota</taxon>
        <taxon>Neoptera</taxon>
        <taxon>Endopterygota</taxon>
        <taxon>Hymenoptera</taxon>
        <taxon>Apocrita</taxon>
        <taxon>Aculeata</taxon>
        <taxon>Formicoidea</taxon>
        <taxon>Formicidae</taxon>
        <taxon>Myrmicinae</taxon>
        <taxon>Temnothorax</taxon>
    </lineage>
</organism>
<dbReference type="GO" id="GO:0005524">
    <property type="term" value="F:ATP binding"/>
    <property type="evidence" value="ECO:0007669"/>
    <property type="project" value="InterPro"/>
</dbReference>
<evidence type="ECO:0000256" key="3">
    <source>
        <dbReference type="ARBA" id="ARBA00022842"/>
    </source>
</evidence>
<accession>A0A4S2KTN2</accession>
<dbReference type="InterPro" id="IPR032630">
    <property type="entry name" value="P_typ_ATPase_c"/>
</dbReference>
<dbReference type="InterPro" id="IPR001757">
    <property type="entry name" value="P_typ_ATPase"/>
</dbReference>
<evidence type="ECO:0000313" key="5">
    <source>
        <dbReference type="EMBL" id="TGZ53382.1"/>
    </source>
</evidence>
<evidence type="ECO:0000259" key="4">
    <source>
        <dbReference type="Pfam" id="PF16212"/>
    </source>
</evidence>
<dbReference type="Pfam" id="PF16212">
    <property type="entry name" value="PhoLip_ATPase_C"/>
    <property type="match status" value="1"/>
</dbReference>
<dbReference type="GO" id="GO:0005886">
    <property type="term" value="C:plasma membrane"/>
    <property type="evidence" value="ECO:0007669"/>
    <property type="project" value="TreeGrafter"/>
</dbReference>
<dbReference type="STRING" id="300112.A0A4S2KTN2"/>
<dbReference type="EMBL" id="QBLH01001040">
    <property type="protein sequence ID" value="TGZ53382.1"/>
    <property type="molecule type" value="Genomic_DNA"/>
</dbReference>
<keyword evidence="6" id="KW-1185">Reference proteome</keyword>
<dbReference type="Gene3D" id="3.40.50.1000">
    <property type="entry name" value="HAD superfamily/HAD-like"/>
    <property type="match status" value="1"/>
</dbReference>
<dbReference type="AlphaFoldDB" id="A0A4S2KTN2"/>
<evidence type="ECO:0000256" key="1">
    <source>
        <dbReference type="ARBA" id="ARBA00004141"/>
    </source>
</evidence>
<dbReference type="GO" id="GO:0046872">
    <property type="term" value="F:metal ion binding"/>
    <property type="evidence" value="ECO:0007669"/>
    <property type="project" value="UniProtKB-KW"/>
</dbReference>
<name>A0A4S2KTN2_9HYME</name>
<comment type="caution">
    <text evidence="5">The sequence shown here is derived from an EMBL/GenBank/DDBJ whole genome shotgun (WGS) entry which is preliminary data.</text>
</comment>
<dbReference type="PANTHER" id="PTHR24092">
    <property type="entry name" value="PROBABLE PHOSPHOLIPID-TRANSPORTING ATPASE"/>
    <property type="match status" value="1"/>
</dbReference>
<dbReference type="GO" id="GO:0016887">
    <property type="term" value="F:ATP hydrolysis activity"/>
    <property type="evidence" value="ECO:0007669"/>
    <property type="project" value="InterPro"/>
</dbReference>
<keyword evidence="2" id="KW-0479">Metal-binding</keyword>
<sequence length="291" mass="32950">MYDKTNNQPALANSSDLNEELGQVEFLFTDKISTLTENLMVFRRCSVNDNVYMEKDCDGNLYLLPSSGNEQEAVKLSSKECKLIAPLSQRPEIIARQTLFREKFRLKKVTRVNSSLMMHPDLPEYQILMFTGDKAETAENIAFLCGHFKKDGVSIAATLRNCPQLFKSVEMTCEAVVCCRLTPLQKSEIVHLIKTSRSRPHTAAIGDGGNDVSMIQESHVGIGIMGKEGRQASISADFAFTKFKYLRKALLVHGHWYYLRIGIQFFFYKNVVFITPQVLFSIHNGFDNITI</sequence>
<dbReference type="SUPFAM" id="SSF56784">
    <property type="entry name" value="HAD-like"/>
    <property type="match status" value="1"/>
</dbReference>